<name>A0A1H8I255_9BACI</name>
<gene>
    <name evidence="2" type="ORF">SAMN05192533_11629</name>
</gene>
<keyword evidence="2" id="KW-0378">Hydrolase</keyword>
<sequence>MDKMKRIRVGKIRATTNRYRKEEIKKYIELYQLDLKDVKHRYEMLNCMGESIFLQSFTPKDPIGNVVVIHGYLDHAGSMSNLINDLTRNRYKVITYDLQGHGLSSGKRAEINRFNDYVAVFNEVYTKLRRRTSLPVHIVAHSTGGAIVMDYMLRFHTDFQKVIFVAPLVRSHAWNLSRLGFFLIKPFLKEPKRLFKRNSSNHDYLKFVKTDPLQHHKVPLAWYEALIAWNKELKIYPTSNKKVTVIQGDKDRTVDWKYNLGFIQRKFPNARVQIIHGGDHQLLNEHQPILQETLKCIYKELNGD</sequence>
<dbReference type="Pfam" id="PF12146">
    <property type="entry name" value="Hydrolase_4"/>
    <property type="match status" value="1"/>
</dbReference>
<dbReference type="STRING" id="930146.SAMN05192533_11629"/>
<protein>
    <submittedName>
        <fullName evidence="2">Lysophospholipase, alpha-beta hydrolase superfamily</fullName>
    </submittedName>
</protein>
<dbReference type="InterPro" id="IPR051044">
    <property type="entry name" value="MAG_DAG_Lipase"/>
</dbReference>
<proteinExistence type="predicted"/>
<dbReference type="InterPro" id="IPR000073">
    <property type="entry name" value="AB_hydrolase_1"/>
</dbReference>
<dbReference type="Gene3D" id="3.40.50.1820">
    <property type="entry name" value="alpha/beta hydrolase"/>
    <property type="match status" value="1"/>
</dbReference>
<keyword evidence="3" id="KW-1185">Reference proteome</keyword>
<evidence type="ECO:0000259" key="1">
    <source>
        <dbReference type="Pfam" id="PF12146"/>
    </source>
</evidence>
<accession>A0A1H8I255</accession>
<dbReference type="RefSeq" id="WP_170843938.1">
    <property type="nucleotide sequence ID" value="NZ_FOBW01000016.1"/>
</dbReference>
<feature type="domain" description="Serine aminopeptidase S33" evidence="1">
    <location>
        <begin position="61"/>
        <end position="286"/>
    </location>
</feature>
<reference evidence="3" key="1">
    <citation type="submission" date="2016-10" db="EMBL/GenBank/DDBJ databases">
        <authorList>
            <person name="Varghese N."/>
            <person name="Submissions S."/>
        </authorList>
    </citation>
    <scope>NUCLEOTIDE SEQUENCE [LARGE SCALE GENOMIC DNA]</scope>
    <source>
        <strain evidence="3">B48,IBRC-M 10115,DSM 25386,CECT 8001</strain>
    </source>
</reference>
<dbReference type="GO" id="GO:0016787">
    <property type="term" value="F:hydrolase activity"/>
    <property type="evidence" value="ECO:0007669"/>
    <property type="project" value="UniProtKB-KW"/>
</dbReference>
<dbReference type="AlphaFoldDB" id="A0A1H8I255"/>
<evidence type="ECO:0000313" key="3">
    <source>
        <dbReference type="Proteomes" id="UP000198553"/>
    </source>
</evidence>
<dbReference type="InterPro" id="IPR022742">
    <property type="entry name" value="Hydrolase_4"/>
</dbReference>
<evidence type="ECO:0000313" key="2">
    <source>
        <dbReference type="EMBL" id="SEN62422.1"/>
    </source>
</evidence>
<dbReference type="SUPFAM" id="SSF53474">
    <property type="entry name" value="alpha/beta-Hydrolases"/>
    <property type="match status" value="1"/>
</dbReference>
<dbReference type="PANTHER" id="PTHR11614">
    <property type="entry name" value="PHOSPHOLIPASE-RELATED"/>
    <property type="match status" value="1"/>
</dbReference>
<dbReference type="PRINTS" id="PR00111">
    <property type="entry name" value="ABHYDROLASE"/>
</dbReference>
<dbReference type="EMBL" id="FOBW01000016">
    <property type="protein sequence ID" value="SEN62422.1"/>
    <property type="molecule type" value="Genomic_DNA"/>
</dbReference>
<organism evidence="2 3">
    <name type="scientific">Mesobacillus persicus</name>
    <dbReference type="NCBI Taxonomy" id="930146"/>
    <lineage>
        <taxon>Bacteria</taxon>
        <taxon>Bacillati</taxon>
        <taxon>Bacillota</taxon>
        <taxon>Bacilli</taxon>
        <taxon>Bacillales</taxon>
        <taxon>Bacillaceae</taxon>
        <taxon>Mesobacillus</taxon>
    </lineage>
</organism>
<dbReference type="Proteomes" id="UP000198553">
    <property type="component" value="Unassembled WGS sequence"/>
</dbReference>
<dbReference type="InterPro" id="IPR029058">
    <property type="entry name" value="AB_hydrolase_fold"/>
</dbReference>